<evidence type="ECO:0000313" key="2">
    <source>
        <dbReference type="EMBL" id="PXX44373.1"/>
    </source>
</evidence>
<organism evidence="2 3">
    <name type="scientific">Aquitalea magnusonii</name>
    <dbReference type="NCBI Taxonomy" id="332411"/>
    <lineage>
        <taxon>Bacteria</taxon>
        <taxon>Pseudomonadati</taxon>
        <taxon>Pseudomonadota</taxon>
        <taxon>Betaproteobacteria</taxon>
        <taxon>Neisseriales</taxon>
        <taxon>Chromobacteriaceae</taxon>
        <taxon>Aquitalea</taxon>
    </lineage>
</organism>
<dbReference type="Proteomes" id="UP000248395">
    <property type="component" value="Unassembled WGS sequence"/>
</dbReference>
<keyword evidence="3" id="KW-1185">Reference proteome</keyword>
<dbReference type="SUPFAM" id="SSF53756">
    <property type="entry name" value="UDP-Glycosyltransferase/glycogen phosphorylase"/>
    <property type="match status" value="2"/>
</dbReference>
<dbReference type="InterPro" id="IPR001173">
    <property type="entry name" value="Glyco_trans_2-like"/>
</dbReference>
<evidence type="ECO:0000259" key="1">
    <source>
        <dbReference type="Pfam" id="PF00535"/>
    </source>
</evidence>
<gene>
    <name evidence="2" type="ORF">DFR38_11355</name>
</gene>
<evidence type="ECO:0000313" key="3">
    <source>
        <dbReference type="Proteomes" id="UP000248395"/>
    </source>
</evidence>
<dbReference type="EMBL" id="QJKC01000013">
    <property type="protein sequence ID" value="PXX44373.1"/>
    <property type="molecule type" value="Genomic_DNA"/>
</dbReference>
<dbReference type="GO" id="GO:0016740">
    <property type="term" value="F:transferase activity"/>
    <property type="evidence" value="ECO:0007669"/>
    <property type="project" value="UniProtKB-KW"/>
</dbReference>
<dbReference type="PANTHER" id="PTHR43179">
    <property type="entry name" value="RHAMNOSYLTRANSFERASE WBBL"/>
    <property type="match status" value="1"/>
</dbReference>
<reference evidence="2 3" key="1">
    <citation type="submission" date="2018-05" db="EMBL/GenBank/DDBJ databases">
        <title>Genomic Encyclopedia of Type Strains, Phase IV (KMG-IV): sequencing the most valuable type-strain genomes for metagenomic binning, comparative biology and taxonomic classification.</title>
        <authorList>
            <person name="Goeker M."/>
        </authorList>
    </citation>
    <scope>NUCLEOTIDE SEQUENCE [LARGE SCALE GENOMIC DNA]</scope>
    <source>
        <strain evidence="2 3">DSM 25134</strain>
    </source>
</reference>
<dbReference type="InterPro" id="IPR029044">
    <property type="entry name" value="Nucleotide-diphossugar_trans"/>
</dbReference>
<dbReference type="CDD" id="cd04186">
    <property type="entry name" value="GT_2_like_c"/>
    <property type="match status" value="1"/>
</dbReference>
<dbReference type="Gene3D" id="3.40.50.2000">
    <property type="entry name" value="Glycogen Phosphorylase B"/>
    <property type="match status" value="2"/>
</dbReference>
<dbReference type="Pfam" id="PF00535">
    <property type="entry name" value="Glycos_transf_2"/>
    <property type="match status" value="1"/>
</dbReference>
<feature type="domain" description="Glycosyltransferase 2-like" evidence="1">
    <location>
        <begin position="669"/>
        <end position="791"/>
    </location>
</feature>
<sequence length="1295" mass="146081">MNQGKLQHHLLDVINKKPRVCILTRDGLDAACFRLRLGDVLQMMSPVFETFFYKNSAQLMPNGQFPFENDEELIAFTDMFVVQRAFPSPAYKPLLQKIVDSGKPIIYEVDDWLIGMPESHPMYEEFNTLFPVVEWLLPHCAAIITATEALAKKFAKYNNNISVVPNRLARARLPAVVNRNNDVVTIGFAGTGTHKKDLESISKALMRIYYEYAGQVRFVFWGDVPEAMVGKKGASHIAQFLPYSDYLPQLSNLKIDIGIAPLRQGDFNEGKSDLKWMEYTVAGAAAVVADVPAYSWLKGTGLATVCDDDTESWFTAISSLIEDEALRMRQVDLSREHIMRYRLLDDAMPAIFSIWNSALPPLLRRSQPAAWGKVNIAPLTGCDLNEIHRYRLWLKKYNFREIHVEQLAERMMIDWPKQPVFNILCIAQAHDLHRLAESFENMQSQLYPHWRLIVISDTPQPDAIFENNNQLGWLQIESVEDHELLISAVNGVIADIPADWCFLLSSGFRLQPQALLKFGEAAAANLSAKAIYCDHDVVSPMGERFLPKFLPDFSPEYLLSMDYIGSAVAFSVPDLARIGGFRAFPDAYQYDVLLRLMGTNDANTVVHIDDMLLSLPWQQAANRPLAAASRLVALQDHASIHGINAEVTEGLVPGTYHFEYKLSGNPSLSVIIPTKDKLEFLVPCVDSLFNKTGYQNFELILVDNQSEDEESHEYYASLLQRYPGRVKLIEYNQSFNFSEQCNRGVEAACGEYILLLNNDTEIIFDNWLERLLAIAQQPGVGAVGARLLYPEVGKIQHAGILLGVPGSMHGVADHVFEGTDFSDGGYLNRALTMQNYSALTAACLLVNKQDYLAVGGMDAEKLKVFFNDVDLCLKLKEKGLRNVYNPFVVLYHHHGKSICRTTSDPRVLLEAAVRERDERETILQRWLPMMAHDPAYNRHLSLRERKMEVEVSRIVSWDKKIHGRKRVLGLPVVGGSGEYRLSQPLSALQQAGKLDGEIVQPSHGILSIAEMARISPDTLLLHTGINDAIYEALQAYRQFLPGMRFVFGIDDLIGATPEKSNLHDHWKRYFPDAKQRLRKVLKLFDSLIVSTEPLAEFTKTMIDDRRVIPNRLSRAKWGGLQSSRRSGAKPRVGWVGASQHRGDLELLLSVIQETAAEVDWVFMGMCLPQFRPYVAEVHHAVPFEQYPAAVARLNLDLAVAPLEINAFNVAKSNLRLLEYGAMAWPVVCSDIFPYQTNDAPVCRVPNNPAAWVSAIRERVHDLDAAAQEGDALRRWVERDYWLEDHLEDWFAALSG</sequence>
<dbReference type="PANTHER" id="PTHR43179:SF7">
    <property type="entry name" value="RHAMNOSYLTRANSFERASE WBBL"/>
    <property type="match status" value="1"/>
</dbReference>
<dbReference type="Gene3D" id="3.90.550.10">
    <property type="entry name" value="Spore Coat Polysaccharide Biosynthesis Protein SpsA, Chain A"/>
    <property type="match status" value="2"/>
</dbReference>
<keyword evidence="2" id="KW-0808">Transferase</keyword>
<comment type="caution">
    <text evidence="2">The sequence shown here is derived from an EMBL/GenBank/DDBJ whole genome shotgun (WGS) entry which is preliminary data.</text>
</comment>
<accession>A0A318J8X2</accession>
<dbReference type="RefSeq" id="WP_239688489.1">
    <property type="nucleotide sequence ID" value="NZ_LNQU01000001.1"/>
</dbReference>
<name>A0A318J8X2_9NEIS</name>
<proteinExistence type="predicted"/>
<protein>
    <submittedName>
        <fullName evidence="2">GT2 family glycosyltransferase</fullName>
    </submittedName>
</protein>
<dbReference type="SUPFAM" id="SSF53448">
    <property type="entry name" value="Nucleotide-diphospho-sugar transferases"/>
    <property type="match status" value="2"/>
</dbReference>